<sequence>MLSRSVDIHPPADAISGSSDACSMRYASSLLGDDVVDLHLPYRLDQRFHCSVLPEGHKRFTLKQASLSSSILIYTDEISLRRDYGLRCRSYADAKENHENVCIAQHSYGSSQRSEFLRPTDPVNLRTFLPFTIYLIRIYGRNIDLVTFSRFHRYLNIKARARI</sequence>
<comment type="caution">
    <text evidence="1">The sequence shown here is derived from an EMBL/GenBank/DDBJ whole genome shotgun (WGS) entry which is preliminary data.</text>
</comment>
<organism evidence="1 2">
    <name type="scientific">Vespula squamosa</name>
    <name type="common">Southern yellow jacket</name>
    <name type="synonym">Wasp</name>
    <dbReference type="NCBI Taxonomy" id="30214"/>
    <lineage>
        <taxon>Eukaryota</taxon>
        <taxon>Metazoa</taxon>
        <taxon>Ecdysozoa</taxon>
        <taxon>Arthropoda</taxon>
        <taxon>Hexapoda</taxon>
        <taxon>Insecta</taxon>
        <taxon>Pterygota</taxon>
        <taxon>Neoptera</taxon>
        <taxon>Endopterygota</taxon>
        <taxon>Hymenoptera</taxon>
        <taxon>Apocrita</taxon>
        <taxon>Aculeata</taxon>
        <taxon>Vespoidea</taxon>
        <taxon>Vespidae</taxon>
        <taxon>Vespinae</taxon>
        <taxon>Vespula</taxon>
    </lineage>
</organism>
<dbReference type="AlphaFoldDB" id="A0ABD2BNR9"/>
<protein>
    <submittedName>
        <fullName evidence="1">Uncharacterized protein</fullName>
    </submittedName>
</protein>
<evidence type="ECO:0000313" key="2">
    <source>
        <dbReference type="Proteomes" id="UP001607302"/>
    </source>
</evidence>
<name>A0ABD2BNR9_VESSQ</name>
<evidence type="ECO:0000313" key="1">
    <source>
        <dbReference type="EMBL" id="KAL2734310.1"/>
    </source>
</evidence>
<dbReference type="Proteomes" id="UP001607302">
    <property type="component" value="Unassembled WGS sequence"/>
</dbReference>
<proteinExistence type="predicted"/>
<dbReference type="EMBL" id="JAUDFV010000074">
    <property type="protein sequence ID" value="KAL2734310.1"/>
    <property type="molecule type" value="Genomic_DNA"/>
</dbReference>
<gene>
    <name evidence="1" type="ORF">V1478_004008</name>
</gene>
<reference evidence="1 2" key="1">
    <citation type="journal article" date="2024" name="Ann. Entomol. Soc. Am.">
        <title>Genomic analyses of the southern and eastern yellowjacket wasps (Hymenoptera: Vespidae) reveal evolutionary signatures of social life.</title>
        <authorList>
            <person name="Catto M.A."/>
            <person name="Caine P.B."/>
            <person name="Orr S.E."/>
            <person name="Hunt B.G."/>
            <person name="Goodisman M.A.D."/>
        </authorList>
    </citation>
    <scope>NUCLEOTIDE SEQUENCE [LARGE SCALE GENOMIC DNA]</scope>
    <source>
        <strain evidence="1">233</strain>
        <tissue evidence="1">Head and thorax</tissue>
    </source>
</reference>
<accession>A0ABD2BNR9</accession>
<keyword evidence="2" id="KW-1185">Reference proteome</keyword>